<evidence type="ECO:0000313" key="2">
    <source>
        <dbReference type="Proteomes" id="UP000011740"/>
    </source>
</evidence>
<dbReference type="Proteomes" id="UP000011740">
    <property type="component" value="Unassembled WGS sequence"/>
</dbReference>
<accession>M3BX42</accession>
<dbReference type="RefSeq" id="WP_004956104.1">
    <property type="nucleotide sequence ID" value="NZ_AORZ01000232.1"/>
</dbReference>
<reference evidence="1 2" key="1">
    <citation type="journal article" date="2013" name="Genome Announc.">
        <title>Whole-Genome Shotgun Assembly and Analysis of the Genome of Streptomyces mobaraensis DSM 40847, a Strain for Industrial Production of Microbial Transglutaminase.</title>
        <authorList>
            <person name="Yang H."/>
            <person name="He T."/>
            <person name="Wu W."/>
            <person name="Zhu W."/>
            <person name="Lu B."/>
            <person name="Sun W."/>
        </authorList>
    </citation>
    <scope>NUCLEOTIDE SEQUENCE [LARGE SCALE GENOMIC DNA]</scope>
    <source>
        <strain evidence="1 2">DSM 40847</strain>
    </source>
</reference>
<dbReference type="PATRIC" id="fig|1223523.3.peg.6467"/>
<organism evidence="1 2">
    <name type="scientific">Streptomyces mobaraensis (strain ATCC 29032 / DSM 40847 / JCM 4168 / NBRC 13819 / NCIMB 11159 / IPCR 16-22)</name>
    <dbReference type="NCBI Taxonomy" id="1223523"/>
    <lineage>
        <taxon>Bacteria</taxon>
        <taxon>Bacillati</taxon>
        <taxon>Actinomycetota</taxon>
        <taxon>Actinomycetes</taxon>
        <taxon>Kitasatosporales</taxon>
        <taxon>Streptomycetaceae</taxon>
        <taxon>Streptomyces</taxon>
    </lineage>
</organism>
<sequence>MPAHAILPSHHTPEGPGPVPRGARLPVRGTRAGPVPDRSRPAWAVPACLGFVLFLYTTFLAHENGFSELGGWLLGLATAAVATGIGYLLVRDRNAMITEVRAAAYGALAGSTLGFLHSVAGGSWLRSLGIGLGFAVLVGLTSYYLFHWNERHVRR</sequence>
<protein>
    <submittedName>
        <fullName evidence="1">Uncharacterized protein</fullName>
    </submittedName>
</protein>
<name>M3BX42_STRM1</name>
<proteinExistence type="predicted"/>
<gene>
    <name evidence="1" type="ORF">H340_31950</name>
</gene>
<dbReference type="AlphaFoldDB" id="M3BX42"/>
<dbReference type="EMBL" id="AORZ01000232">
    <property type="protein sequence ID" value="EME96350.1"/>
    <property type="molecule type" value="Genomic_DNA"/>
</dbReference>
<evidence type="ECO:0000313" key="1">
    <source>
        <dbReference type="EMBL" id="EME96350.1"/>
    </source>
</evidence>
<comment type="caution">
    <text evidence="1">The sequence shown here is derived from an EMBL/GenBank/DDBJ whole genome shotgun (WGS) entry which is preliminary data.</text>
</comment>